<protein>
    <submittedName>
        <fullName evidence="2">Uncharacterized protein</fullName>
    </submittedName>
</protein>
<proteinExistence type="predicted"/>
<name>A0A9J6HDW5_HAELO</name>
<gene>
    <name evidence="2" type="ORF">HPB48_027127</name>
</gene>
<evidence type="ECO:0000256" key="1">
    <source>
        <dbReference type="SAM" id="MobiDB-lite"/>
    </source>
</evidence>
<feature type="compositionally biased region" description="Basic and acidic residues" evidence="1">
    <location>
        <begin position="1"/>
        <end position="14"/>
    </location>
</feature>
<accession>A0A9J6HDW5</accession>
<evidence type="ECO:0000313" key="3">
    <source>
        <dbReference type="Proteomes" id="UP000821853"/>
    </source>
</evidence>
<reference evidence="2 3" key="1">
    <citation type="journal article" date="2020" name="Cell">
        <title>Large-Scale Comparative Analyses of Tick Genomes Elucidate Their Genetic Diversity and Vector Capacities.</title>
        <authorList>
            <consortium name="Tick Genome and Microbiome Consortium (TIGMIC)"/>
            <person name="Jia N."/>
            <person name="Wang J."/>
            <person name="Shi W."/>
            <person name="Du L."/>
            <person name="Sun Y."/>
            <person name="Zhan W."/>
            <person name="Jiang J.F."/>
            <person name="Wang Q."/>
            <person name="Zhang B."/>
            <person name="Ji P."/>
            <person name="Bell-Sakyi L."/>
            <person name="Cui X.M."/>
            <person name="Yuan T.T."/>
            <person name="Jiang B.G."/>
            <person name="Yang W.F."/>
            <person name="Lam T.T."/>
            <person name="Chang Q.C."/>
            <person name="Ding S.J."/>
            <person name="Wang X.J."/>
            <person name="Zhu J.G."/>
            <person name="Ruan X.D."/>
            <person name="Zhao L."/>
            <person name="Wei J.T."/>
            <person name="Ye R.Z."/>
            <person name="Que T.C."/>
            <person name="Du C.H."/>
            <person name="Zhou Y.H."/>
            <person name="Cheng J.X."/>
            <person name="Dai P.F."/>
            <person name="Guo W.B."/>
            <person name="Han X.H."/>
            <person name="Huang E.J."/>
            <person name="Li L.F."/>
            <person name="Wei W."/>
            <person name="Gao Y.C."/>
            <person name="Liu J.Z."/>
            <person name="Shao H.Z."/>
            <person name="Wang X."/>
            <person name="Wang C.C."/>
            <person name="Yang T.C."/>
            <person name="Huo Q.B."/>
            <person name="Li W."/>
            <person name="Chen H.Y."/>
            <person name="Chen S.E."/>
            <person name="Zhou L.G."/>
            <person name="Ni X.B."/>
            <person name="Tian J.H."/>
            <person name="Sheng Y."/>
            <person name="Liu T."/>
            <person name="Pan Y.S."/>
            <person name="Xia L.Y."/>
            <person name="Li J."/>
            <person name="Zhao F."/>
            <person name="Cao W.C."/>
        </authorList>
    </citation>
    <scope>NUCLEOTIDE SEQUENCE [LARGE SCALE GENOMIC DNA]</scope>
    <source>
        <strain evidence="2">HaeL-2018</strain>
    </source>
</reference>
<keyword evidence="3" id="KW-1185">Reference proteome</keyword>
<organism evidence="2 3">
    <name type="scientific">Haemaphysalis longicornis</name>
    <name type="common">Bush tick</name>
    <dbReference type="NCBI Taxonomy" id="44386"/>
    <lineage>
        <taxon>Eukaryota</taxon>
        <taxon>Metazoa</taxon>
        <taxon>Ecdysozoa</taxon>
        <taxon>Arthropoda</taxon>
        <taxon>Chelicerata</taxon>
        <taxon>Arachnida</taxon>
        <taxon>Acari</taxon>
        <taxon>Parasitiformes</taxon>
        <taxon>Ixodida</taxon>
        <taxon>Ixodoidea</taxon>
        <taxon>Ixodidae</taxon>
        <taxon>Haemaphysalinae</taxon>
        <taxon>Haemaphysalis</taxon>
    </lineage>
</organism>
<evidence type="ECO:0000313" key="2">
    <source>
        <dbReference type="EMBL" id="KAH9385088.1"/>
    </source>
</evidence>
<feature type="region of interest" description="Disordered" evidence="1">
    <location>
        <begin position="1"/>
        <end position="22"/>
    </location>
</feature>
<dbReference type="VEuPathDB" id="VectorBase:HLOH_064401"/>
<dbReference type="Proteomes" id="UP000821853">
    <property type="component" value="Unassembled WGS sequence"/>
</dbReference>
<dbReference type="EMBL" id="JABSTR010003857">
    <property type="protein sequence ID" value="KAH9385088.1"/>
    <property type="molecule type" value="Genomic_DNA"/>
</dbReference>
<dbReference type="AlphaFoldDB" id="A0A9J6HDW5"/>
<sequence>MKQDNAAMSEEKVEQSLARLPDKQWQQVQACCQASKRGGTPGMKYTKEWVLECTLRWIKSPRLYEQIHRHNIMVLTRNSCRHRPPEIFQSE</sequence>
<comment type="caution">
    <text evidence="2">The sequence shown here is derived from an EMBL/GenBank/DDBJ whole genome shotgun (WGS) entry which is preliminary data.</text>
</comment>
<dbReference type="OrthoDB" id="6770603at2759"/>